<dbReference type="GO" id="GO:0006352">
    <property type="term" value="P:DNA-templated transcription initiation"/>
    <property type="evidence" value="ECO:0007669"/>
    <property type="project" value="InterPro"/>
</dbReference>
<evidence type="ECO:0000256" key="1">
    <source>
        <dbReference type="ARBA" id="ARBA00010466"/>
    </source>
</evidence>
<dbReference type="GO" id="GO:0000428">
    <property type="term" value="C:DNA-directed RNA polymerase complex"/>
    <property type="evidence" value="ECO:0007669"/>
    <property type="project" value="UniProtKB-KW"/>
</dbReference>
<feature type="domain" description="Sugar-binding" evidence="5">
    <location>
        <begin position="59"/>
        <end position="312"/>
    </location>
</feature>
<dbReference type="InterPro" id="IPR037171">
    <property type="entry name" value="NagB/RpiA_transferase-like"/>
</dbReference>
<dbReference type="InterPro" id="IPR013324">
    <property type="entry name" value="RNA_pol_sigma_r3/r4-like"/>
</dbReference>
<dbReference type="GO" id="GO:0003677">
    <property type="term" value="F:DNA binding"/>
    <property type="evidence" value="ECO:0007669"/>
    <property type="project" value="UniProtKB-KW"/>
</dbReference>
<organism evidence="7 8">
    <name type="scientific">Bifidobacterium tissieri</name>
    <dbReference type="NCBI Taxonomy" id="1630162"/>
    <lineage>
        <taxon>Bacteria</taxon>
        <taxon>Bacillati</taxon>
        <taxon>Actinomycetota</taxon>
        <taxon>Actinomycetes</taxon>
        <taxon>Bifidobacteriales</taxon>
        <taxon>Bifidobacteriaceae</taxon>
        <taxon>Bifidobacterium</taxon>
    </lineage>
</organism>
<dbReference type="Gene3D" id="3.40.50.1360">
    <property type="match status" value="1"/>
</dbReference>
<dbReference type="PANTHER" id="PTHR34294:SF1">
    <property type="entry name" value="TRANSCRIPTIONAL REGULATOR LSRR"/>
    <property type="match status" value="1"/>
</dbReference>
<accession>A0A261F8Z5</accession>
<dbReference type="EMBL" id="MWWV01000018">
    <property type="protein sequence ID" value="OZG55592.1"/>
    <property type="molecule type" value="Genomic_DNA"/>
</dbReference>
<comment type="similarity">
    <text evidence="1">Belongs to the SorC transcriptional regulatory family.</text>
</comment>
<name>A0A261F8Z5_9BIFI</name>
<protein>
    <submittedName>
        <fullName evidence="7">DNA-directed RNA polymerase sigma-70 factor</fullName>
    </submittedName>
</protein>
<dbReference type="Pfam" id="PF04545">
    <property type="entry name" value="Sigma70_r4"/>
    <property type="match status" value="1"/>
</dbReference>
<dbReference type="InterPro" id="IPR007630">
    <property type="entry name" value="RNA_pol_sigma70_r4"/>
</dbReference>
<comment type="caution">
    <text evidence="7">The sequence shown here is derived from an EMBL/GenBank/DDBJ whole genome shotgun (WGS) entry which is preliminary data.</text>
</comment>
<dbReference type="SUPFAM" id="SSF100950">
    <property type="entry name" value="NagB/RpiA/CoA transferase-like"/>
    <property type="match status" value="1"/>
</dbReference>
<dbReference type="Gene3D" id="1.10.10.60">
    <property type="entry name" value="Homeodomain-like"/>
    <property type="match status" value="1"/>
</dbReference>
<keyword evidence="3" id="KW-0238">DNA-binding</keyword>
<keyword evidence="2" id="KW-0805">Transcription regulation</keyword>
<feature type="domain" description="RNA polymerase sigma-70 region 4" evidence="6">
    <location>
        <begin position="16"/>
        <end position="47"/>
    </location>
</feature>
<evidence type="ECO:0000313" key="8">
    <source>
        <dbReference type="Proteomes" id="UP000216444"/>
    </source>
</evidence>
<evidence type="ECO:0000259" key="6">
    <source>
        <dbReference type="Pfam" id="PF04545"/>
    </source>
</evidence>
<reference evidence="7 8" key="1">
    <citation type="journal article" date="2017" name="BMC Genomics">
        <title>Comparative genomic and phylogenomic analyses of the Bifidobacteriaceae family.</title>
        <authorList>
            <person name="Lugli G.A."/>
            <person name="Milani C."/>
            <person name="Turroni F."/>
            <person name="Duranti S."/>
            <person name="Mancabelli L."/>
            <person name="Mangifesta M."/>
            <person name="Ferrario C."/>
            <person name="Modesto M."/>
            <person name="Mattarelli P."/>
            <person name="Jiri K."/>
            <person name="van Sinderen D."/>
            <person name="Ventura M."/>
        </authorList>
    </citation>
    <scope>NUCLEOTIDE SEQUENCE [LARGE SCALE GENOMIC DNA]</scope>
    <source>
        <strain evidence="7 8">DSM 100201</strain>
    </source>
</reference>
<evidence type="ECO:0000256" key="2">
    <source>
        <dbReference type="ARBA" id="ARBA00023015"/>
    </source>
</evidence>
<dbReference type="GO" id="GO:0030246">
    <property type="term" value="F:carbohydrate binding"/>
    <property type="evidence" value="ECO:0007669"/>
    <property type="project" value="InterPro"/>
</dbReference>
<keyword evidence="4" id="KW-0804">Transcription</keyword>
<proteinExistence type="inferred from homology"/>
<dbReference type="GO" id="GO:0003700">
    <property type="term" value="F:DNA-binding transcription factor activity"/>
    <property type="evidence" value="ECO:0007669"/>
    <property type="project" value="InterPro"/>
</dbReference>
<evidence type="ECO:0000313" key="7">
    <source>
        <dbReference type="EMBL" id="OZG55592.1"/>
    </source>
</evidence>
<sequence>MDTKARKNADSLRVAKLYYQQDYSQNEIAKIMSISRPTVSRLLQYARDMGLVRIEISDPMTDATEMADGIQQRYGLHKVIVVPIQGVAPKDQLDTVAQAAALYLEGIVRDDDVIGIGWGRTLYSIGSHLAPKDVRRVSVVQIKGSVSNTESNNYGFESANAFANAFHTLPQYLPLPVIFEHIQTKELVERETYIRRIIDMGRRANIAVFTVGTVRDSALLFRLGYLTGEEQHRLQEVAVGDVISRFIDTHGNPADEDINRRTVGIDLDDLRAKPHSILVVASPSKVPATHGALVAGYANTLVIDQVSAAELLDQPMAKR</sequence>
<evidence type="ECO:0000256" key="4">
    <source>
        <dbReference type="ARBA" id="ARBA00023163"/>
    </source>
</evidence>
<dbReference type="Pfam" id="PF04198">
    <property type="entry name" value="Sugar-bind"/>
    <property type="match status" value="1"/>
</dbReference>
<dbReference type="PANTHER" id="PTHR34294">
    <property type="entry name" value="TRANSCRIPTIONAL REGULATOR-RELATED"/>
    <property type="match status" value="1"/>
</dbReference>
<evidence type="ECO:0000256" key="3">
    <source>
        <dbReference type="ARBA" id="ARBA00023125"/>
    </source>
</evidence>
<keyword evidence="8" id="KW-1185">Reference proteome</keyword>
<dbReference type="AlphaFoldDB" id="A0A261F8Z5"/>
<dbReference type="SUPFAM" id="SSF88659">
    <property type="entry name" value="Sigma3 and sigma4 domains of RNA polymerase sigma factors"/>
    <property type="match status" value="1"/>
</dbReference>
<dbReference type="InterPro" id="IPR051054">
    <property type="entry name" value="SorC_transcr_regulators"/>
</dbReference>
<gene>
    <name evidence="7" type="ORF">BTIS_1964</name>
</gene>
<dbReference type="Proteomes" id="UP000216444">
    <property type="component" value="Unassembled WGS sequence"/>
</dbReference>
<dbReference type="InterPro" id="IPR007324">
    <property type="entry name" value="Sugar-bd_dom_put"/>
</dbReference>
<keyword evidence="7" id="KW-0240">DNA-directed RNA polymerase</keyword>
<dbReference type="RefSeq" id="WP_094665062.1">
    <property type="nucleotide sequence ID" value="NZ_MWWV01000018.1"/>
</dbReference>
<evidence type="ECO:0000259" key="5">
    <source>
        <dbReference type="Pfam" id="PF04198"/>
    </source>
</evidence>